<dbReference type="CDD" id="cd06462">
    <property type="entry name" value="Peptidase_S24_S26"/>
    <property type="match status" value="1"/>
</dbReference>
<organism evidence="1 2">
    <name type="scientific">Victivallis lenta</name>
    <dbReference type="NCBI Taxonomy" id="2606640"/>
    <lineage>
        <taxon>Bacteria</taxon>
        <taxon>Pseudomonadati</taxon>
        <taxon>Lentisphaerota</taxon>
        <taxon>Lentisphaeria</taxon>
        <taxon>Victivallales</taxon>
        <taxon>Victivallaceae</taxon>
        <taxon>Victivallis</taxon>
    </lineage>
</organism>
<accession>A0A844G666</accession>
<keyword evidence="2" id="KW-1185">Reference proteome</keyword>
<evidence type="ECO:0008006" key="3">
    <source>
        <dbReference type="Google" id="ProtNLM"/>
    </source>
</evidence>
<dbReference type="AlphaFoldDB" id="A0A844G666"/>
<reference evidence="1 2" key="1">
    <citation type="submission" date="2019-08" db="EMBL/GenBank/DDBJ databases">
        <title>In-depth cultivation of the pig gut microbiome towards novel bacterial diversity and tailored functional studies.</title>
        <authorList>
            <person name="Wylensek D."/>
            <person name="Hitch T.C.A."/>
            <person name="Clavel T."/>
        </authorList>
    </citation>
    <scope>NUCLEOTIDE SEQUENCE [LARGE SCALE GENOMIC DNA]</scope>
    <source>
        <strain evidence="1 2">BBE-744-WT-12</strain>
    </source>
</reference>
<evidence type="ECO:0000313" key="1">
    <source>
        <dbReference type="EMBL" id="MST98856.1"/>
    </source>
</evidence>
<proteinExistence type="predicted"/>
<dbReference type="SUPFAM" id="SSF51306">
    <property type="entry name" value="LexA/Signal peptidase"/>
    <property type="match status" value="1"/>
</dbReference>
<dbReference type="Proteomes" id="UP000435649">
    <property type="component" value="Unassembled WGS sequence"/>
</dbReference>
<evidence type="ECO:0000313" key="2">
    <source>
        <dbReference type="Proteomes" id="UP000435649"/>
    </source>
</evidence>
<dbReference type="InterPro" id="IPR036286">
    <property type="entry name" value="LexA/Signal_pep-like_sf"/>
</dbReference>
<sequence length="231" mass="26004">MIFYTGNSMKGVFAPGDTLELEAVPFSELRPGDIVAIDAERPYVHRVIRIEKDRIITQGDNNPHPDEQPLTPDRSFQKVTGAAAFDGSPRRFRSGENGITDFRHHQRRRRFRTALLAVSRNIGRVFSRRFELRDRLDFKGASAMGASASSSPAEVRRARSVSANCFAVFFPSSERGRINDAIFPLSAKRFMLRQAFPFLAQKCLISRSPVFQFHRSDDGVNAIGESEDRGL</sequence>
<comment type="caution">
    <text evidence="1">The sequence shown here is derived from an EMBL/GenBank/DDBJ whole genome shotgun (WGS) entry which is preliminary data.</text>
</comment>
<name>A0A844G666_9BACT</name>
<protein>
    <recommendedName>
        <fullName evidence="3">Signal peptidase I</fullName>
    </recommendedName>
</protein>
<dbReference type="EMBL" id="VUNS01000024">
    <property type="protein sequence ID" value="MST98856.1"/>
    <property type="molecule type" value="Genomic_DNA"/>
</dbReference>
<gene>
    <name evidence="1" type="ORF">FYJ85_17615</name>
</gene>